<dbReference type="PANTHER" id="PTHR30244:SF34">
    <property type="entry name" value="DTDP-4-AMINO-4,6-DIDEOXYGALACTOSE TRANSAMINASE"/>
    <property type="match status" value="1"/>
</dbReference>
<dbReference type="GO" id="GO:0030170">
    <property type="term" value="F:pyridoxal phosphate binding"/>
    <property type="evidence" value="ECO:0007669"/>
    <property type="project" value="TreeGrafter"/>
</dbReference>
<evidence type="ECO:0000256" key="1">
    <source>
        <dbReference type="ARBA" id="ARBA00037999"/>
    </source>
</evidence>
<gene>
    <name evidence="3" type="ORF">SAMN05920897_1033</name>
</gene>
<sequence length="357" mass="38833">MIPTFRPTIRRADMDAVLTRLAEDSIGSGVLASEFSQKLAKYLNRRSGVSLRSWGLAFRAALTALTLPAGARIGCSVLAPEAVRRQIELMGFEAVLLDTQKEVPLLPSPLNVDYEIFRLDAIYVDTRLGFVADLESFSQLGIPLIEDVSEGLGGNTGSVMAGSVGELAIIGLEPDHIITAGGGAVVATSNTRRVSALNSAVNGESGDLPLPDMNSALGLTQMKQLETFIERRRELARRFMRTLQRTRHSLPVQPGEGENVYFALPVLVESSPRDVEHYARTHGVTVIRAFQETILNALSDADTSREEPPEADSESGTVLERYPHALSLAGRMVLFPLFPTLSKADQERIERVLATLP</sequence>
<protein>
    <submittedName>
        <fullName evidence="3">dTDP-4-amino-4,6-dideoxygalactose transaminase</fullName>
    </submittedName>
</protein>
<dbReference type="InterPro" id="IPR015421">
    <property type="entry name" value="PyrdxlP-dep_Trfase_major"/>
</dbReference>
<proteinExistence type="inferred from homology"/>
<dbReference type="RefSeq" id="WP_083943672.1">
    <property type="nucleotide sequence ID" value="NZ_FTMS01000003.1"/>
</dbReference>
<dbReference type="GO" id="GO:0008483">
    <property type="term" value="F:transaminase activity"/>
    <property type="evidence" value="ECO:0007669"/>
    <property type="project" value="TreeGrafter"/>
</dbReference>
<dbReference type="SUPFAM" id="SSF53383">
    <property type="entry name" value="PLP-dependent transferases"/>
    <property type="match status" value="1"/>
</dbReference>
<organism evidence="3 4">
    <name type="scientific">Alkalispirochaeta americana</name>
    <dbReference type="NCBI Taxonomy" id="159291"/>
    <lineage>
        <taxon>Bacteria</taxon>
        <taxon>Pseudomonadati</taxon>
        <taxon>Spirochaetota</taxon>
        <taxon>Spirochaetia</taxon>
        <taxon>Spirochaetales</taxon>
        <taxon>Spirochaetaceae</taxon>
        <taxon>Alkalispirochaeta</taxon>
    </lineage>
</organism>
<dbReference type="GO" id="GO:0000271">
    <property type="term" value="P:polysaccharide biosynthetic process"/>
    <property type="evidence" value="ECO:0007669"/>
    <property type="project" value="TreeGrafter"/>
</dbReference>
<name>A0A1N6PJ43_9SPIO</name>
<dbReference type="OrthoDB" id="357425at2"/>
<keyword evidence="2" id="KW-0663">Pyridoxal phosphate</keyword>
<evidence type="ECO:0000313" key="4">
    <source>
        <dbReference type="Proteomes" id="UP000186400"/>
    </source>
</evidence>
<dbReference type="InterPro" id="IPR015422">
    <property type="entry name" value="PyrdxlP-dep_Trfase_small"/>
</dbReference>
<dbReference type="Gene3D" id="3.40.640.10">
    <property type="entry name" value="Type I PLP-dependent aspartate aminotransferase-like (Major domain)"/>
    <property type="match status" value="1"/>
</dbReference>
<dbReference type="Gene3D" id="3.90.1150.10">
    <property type="entry name" value="Aspartate Aminotransferase, domain 1"/>
    <property type="match status" value="1"/>
</dbReference>
<dbReference type="InterPro" id="IPR015424">
    <property type="entry name" value="PyrdxlP-dep_Trfase"/>
</dbReference>
<dbReference type="EMBL" id="FTMS01000003">
    <property type="protein sequence ID" value="SIQ04375.1"/>
    <property type="molecule type" value="Genomic_DNA"/>
</dbReference>
<dbReference type="Proteomes" id="UP000186400">
    <property type="component" value="Unassembled WGS sequence"/>
</dbReference>
<comment type="similarity">
    <text evidence="1 2">Belongs to the DegT/DnrJ/EryC1 family.</text>
</comment>
<dbReference type="InterPro" id="IPR000653">
    <property type="entry name" value="DegT/StrS_aminotransferase"/>
</dbReference>
<dbReference type="AlphaFoldDB" id="A0A1N6PJ43"/>
<evidence type="ECO:0000313" key="3">
    <source>
        <dbReference type="EMBL" id="SIQ04375.1"/>
    </source>
</evidence>
<accession>A0A1N6PJ43</accession>
<reference evidence="4" key="1">
    <citation type="submission" date="2017-01" db="EMBL/GenBank/DDBJ databases">
        <authorList>
            <person name="Varghese N."/>
            <person name="Submissions S."/>
        </authorList>
    </citation>
    <scope>NUCLEOTIDE SEQUENCE [LARGE SCALE GENOMIC DNA]</scope>
    <source>
        <strain evidence="4">ASpG1</strain>
    </source>
</reference>
<evidence type="ECO:0000256" key="2">
    <source>
        <dbReference type="RuleBase" id="RU004508"/>
    </source>
</evidence>
<dbReference type="Pfam" id="PF01041">
    <property type="entry name" value="DegT_DnrJ_EryC1"/>
    <property type="match status" value="1"/>
</dbReference>
<dbReference type="PANTHER" id="PTHR30244">
    <property type="entry name" value="TRANSAMINASE"/>
    <property type="match status" value="1"/>
</dbReference>
<keyword evidence="4" id="KW-1185">Reference proteome</keyword>
<dbReference type="STRING" id="159291.SAMN05920897_1033"/>